<dbReference type="EMBL" id="CYKH01000683">
    <property type="protein sequence ID" value="CUG17300.1"/>
    <property type="molecule type" value="Genomic_DNA"/>
</dbReference>
<name>A0A0S4J268_BODSA</name>
<sequence>MSQLWFCFCSLIIYLFVCFPLATSKQMPQTRTTALSLTAQSSGRTTFLIDTSKQHKPPHSFPMGSILSTLILPTTPVTSIAFSPDGTLLATGSEDKTMKLWRVADGVCTATLAGHSGIVRSVAFSPDGTLLATASGDKTTKLWRVADGVCTATLAGHNDWVNSVAFSP</sequence>
<dbReference type="SUPFAM" id="SSF50978">
    <property type="entry name" value="WD40 repeat-like"/>
    <property type="match status" value="1"/>
</dbReference>
<evidence type="ECO:0000256" key="4">
    <source>
        <dbReference type="SAM" id="SignalP"/>
    </source>
</evidence>
<dbReference type="SMART" id="SM00320">
    <property type="entry name" value="WD40"/>
    <property type="match status" value="2"/>
</dbReference>
<feature type="repeat" description="WD" evidence="3">
    <location>
        <begin position="70"/>
        <end position="111"/>
    </location>
</feature>
<proteinExistence type="predicted"/>
<keyword evidence="4" id="KW-0732">Signal</keyword>
<protein>
    <submittedName>
        <fullName evidence="5">WD40 repeat-containing protein, putative</fullName>
    </submittedName>
</protein>
<keyword evidence="2" id="KW-0677">Repeat</keyword>
<dbReference type="InterPro" id="IPR015943">
    <property type="entry name" value="WD40/YVTN_repeat-like_dom_sf"/>
</dbReference>
<dbReference type="AlphaFoldDB" id="A0A0S4J268"/>
<reference evidence="6" key="1">
    <citation type="submission" date="2015-09" db="EMBL/GenBank/DDBJ databases">
        <authorList>
            <consortium name="Pathogen Informatics"/>
        </authorList>
    </citation>
    <scope>NUCLEOTIDE SEQUENCE [LARGE SCALE GENOMIC DNA]</scope>
    <source>
        <strain evidence="6">Lake Konstanz</strain>
    </source>
</reference>
<dbReference type="Gene3D" id="2.130.10.10">
    <property type="entry name" value="YVTN repeat-like/Quinoprotein amine dehydrogenase"/>
    <property type="match status" value="1"/>
</dbReference>
<dbReference type="InterPro" id="IPR036322">
    <property type="entry name" value="WD40_repeat_dom_sf"/>
</dbReference>
<dbReference type="Proteomes" id="UP000051952">
    <property type="component" value="Unassembled WGS sequence"/>
</dbReference>
<feature type="chain" id="PRO_5006621895" evidence="4">
    <location>
        <begin position="25"/>
        <end position="168"/>
    </location>
</feature>
<evidence type="ECO:0000256" key="3">
    <source>
        <dbReference type="PROSITE-ProRule" id="PRU00221"/>
    </source>
</evidence>
<evidence type="ECO:0000313" key="6">
    <source>
        <dbReference type="Proteomes" id="UP000051952"/>
    </source>
</evidence>
<dbReference type="PANTHER" id="PTHR19848">
    <property type="entry name" value="WD40 REPEAT PROTEIN"/>
    <property type="match status" value="1"/>
</dbReference>
<dbReference type="InterPro" id="IPR001680">
    <property type="entry name" value="WD40_rpt"/>
</dbReference>
<dbReference type="OrthoDB" id="10265838at2759"/>
<feature type="signal peptide" evidence="4">
    <location>
        <begin position="1"/>
        <end position="24"/>
    </location>
</feature>
<dbReference type="Pfam" id="PF00400">
    <property type="entry name" value="WD40"/>
    <property type="match status" value="3"/>
</dbReference>
<dbReference type="VEuPathDB" id="TriTrypDB:BSAL_75285"/>
<evidence type="ECO:0000313" key="5">
    <source>
        <dbReference type="EMBL" id="CUG17300.1"/>
    </source>
</evidence>
<keyword evidence="6" id="KW-1185">Reference proteome</keyword>
<dbReference type="PROSITE" id="PS50294">
    <property type="entry name" value="WD_REPEATS_REGION"/>
    <property type="match status" value="2"/>
</dbReference>
<accession>A0A0S4J268</accession>
<dbReference type="PROSITE" id="PS50082">
    <property type="entry name" value="WD_REPEATS_2"/>
    <property type="match status" value="2"/>
</dbReference>
<keyword evidence="1 3" id="KW-0853">WD repeat</keyword>
<evidence type="ECO:0000256" key="2">
    <source>
        <dbReference type="ARBA" id="ARBA00022737"/>
    </source>
</evidence>
<dbReference type="PANTHER" id="PTHR19848:SF8">
    <property type="entry name" value="F-BOX AND WD REPEAT DOMAIN CONTAINING 7"/>
    <property type="match status" value="1"/>
</dbReference>
<feature type="repeat" description="WD" evidence="3">
    <location>
        <begin position="112"/>
        <end position="153"/>
    </location>
</feature>
<organism evidence="5 6">
    <name type="scientific">Bodo saltans</name>
    <name type="common">Flagellated protozoan</name>
    <dbReference type="NCBI Taxonomy" id="75058"/>
    <lineage>
        <taxon>Eukaryota</taxon>
        <taxon>Discoba</taxon>
        <taxon>Euglenozoa</taxon>
        <taxon>Kinetoplastea</taxon>
        <taxon>Metakinetoplastina</taxon>
        <taxon>Eubodonida</taxon>
        <taxon>Bodonidae</taxon>
        <taxon>Bodo</taxon>
    </lineage>
</organism>
<gene>
    <name evidence="5" type="ORF">BSAL_75285</name>
</gene>
<evidence type="ECO:0000256" key="1">
    <source>
        <dbReference type="ARBA" id="ARBA00022574"/>
    </source>
</evidence>
<feature type="non-terminal residue" evidence="5">
    <location>
        <position position="168"/>
    </location>
</feature>